<dbReference type="VEuPathDB" id="FungiDB:I302_08047"/>
<reference evidence="2" key="1">
    <citation type="submission" date="2013-07" db="EMBL/GenBank/DDBJ databases">
        <title>The Genome Sequence of Cryptococcus bestiolae CBS10118.</title>
        <authorList>
            <consortium name="The Broad Institute Genome Sequencing Platform"/>
            <person name="Cuomo C."/>
            <person name="Litvintseva A."/>
            <person name="Chen Y."/>
            <person name="Heitman J."/>
            <person name="Sun S."/>
            <person name="Springer D."/>
            <person name="Dromer F."/>
            <person name="Young S.K."/>
            <person name="Zeng Q."/>
            <person name="Gargeya S."/>
            <person name="Fitzgerald M."/>
            <person name="Abouelleil A."/>
            <person name="Alvarado L."/>
            <person name="Berlin A.M."/>
            <person name="Chapman S.B."/>
            <person name="Dewar J."/>
            <person name="Goldberg J."/>
            <person name="Griggs A."/>
            <person name="Gujja S."/>
            <person name="Hansen M."/>
            <person name="Howarth C."/>
            <person name="Imamovic A."/>
            <person name="Larimer J."/>
            <person name="McCowan C."/>
            <person name="Murphy C."/>
            <person name="Pearson M."/>
            <person name="Priest M."/>
            <person name="Roberts A."/>
            <person name="Saif S."/>
            <person name="Shea T."/>
            <person name="Sykes S."/>
            <person name="Wortman J."/>
            <person name="Nusbaum C."/>
            <person name="Birren B."/>
        </authorList>
    </citation>
    <scope>NUCLEOTIDE SEQUENCE [LARGE SCALE GENOMIC DNA]</scope>
    <source>
        <strain evidence="2">CBS 10118</strain>
    </source>
</reference>
<gene>
    <name evidence="2" type="ORF">I302_08047</name>
    <name evidence="3" type="ORF">I302_108909</name>
</gene>
<dbReference type="Proteomes" id="UP000092730">
    <property type="component" value="Chromosome 8"/>
</dbReference>
<evidence type="ECO:0000313" key="3">
    <source>
        <dbReference type="EMBL" id="WVW86854.1"/>
    </source>
</evidence>
<feature type="compositionally biased region" description="Polar residues" evidence="1">
    <location>
        <begin position="26"/>
        <end position="40"/>
    </location>
</feature>
<dbReference type="EMBL" id="CP144548">
    <property type="protein sequence ID" value="WVW86854.1"/>
    <property type="molecule type" value="Genomic_DNA"/>
</dbReference>
<protein>
    <submittedName>
        <fullName evidence="2">Uncharacterized protein</fullName>
    </submittedName>
</protein>
<evidence type="ECO:0000313" key="4">
    <source>
        <dbReference type="Proteomes" id="UP000092730"/>
    </source>
</evidence>
<evidence type="ECO:0000313" key="2">
    <source>
        <dbReference type="EMBL" id="OCF22399.1"/>
    </source>
</evidence>
<reference evidence="3" key="4">
    <citation type="submission" date="2024-02" db="EMBL/GenBank/DDBJ databases">
        <title>Comparative genomics of Cryptococcus and Kwoniella reveals pathogenesis evolution and contrasting modes of karyotype evolution via chromosome fusion or intercentromeric recombination.</title>
        <authorList>
            <person name="Coelho M.A."/>
            <person name="David-Palma M."/>
            <person name="Shea T."/>
            <person name="Bowers K."/>
            <person name="McGinley-Smith S."/>
            <person name="Mohammad A.W."/>
            <person name="Gnirke A."/>
            <person name="Yurkov A.M."/>
            <person name="Nowrousian M."/>
            <person name="Sun S."/>
            <person name="Cuomo C.A."/>
            <person name="Heitman J."/>
        </authorList>
    </citation>
    <scope>NUCLEOTIDE SEQUENCE</scope>
    <source>
        <strain evidence="3">CBS 10118</strain>
    </source>
</reference>
<proteinExistence type="predicted"/>
<name>A0A1B9FUE6_9TREE</name>
<accession>A0A1B9FUE6</accession>
<dbReference type="AlphaFoldDB" id="A0A1B9FUE6"/>
<dbReference type="RefSeq" id="XP_019043469.1">
    <property type="nucleotide sequence ID" value="XM_019194633.1"/>
</dbReference>
<reference evidence="3" key="2">
    <citation type="submission" date="2013-07" db="EMBL/GenBank/DDBJ databases">
        <authorList>
            <consortium name="The Broad Institute Genome Sequencing Platform"/>
            <person name="Cuomo C."/>
            <person name="Litvintseva A."/>
            <person name="Chen Y."/>
            <person name="Heitman J."/>
            <person name="Sun S."/>
            <person name="Springer D."/>
            <person name="Dromer F."/>
            <person name="Young S.K."/>
            <person name="Zeng Q."/>
            <person name="Gargeya S."/>
            <person name="Fitzgerald M."/>
            <person name="Abouelleil A."/>
            <person name="Alvarado L."/>
            <person name="Berlin A.M."/>
            <person name="Chapman S.B."/>
            <person name="Dewar J."/>
            <person name="Goldberg J."/>
            <person name="Griggs A."/>
            <person name="Gujja S."/>
            <person name="Hansen M."/>
            <person name="Howarth C."/>
            <person name="Imamovic A."/>
            <person name="Larimer J."/>
            <person name="McCowan C."/>
            <person name="Murphy C."/>
            <person name="Pearson M."/>
            <person name="Priest M."/>
            <person name="Roberts A."/>
            <person name="Saif S."/>
            <person name="Shea T."/>
            <person name="Sykes S."/>
            <person name="Wortman J."/>
            <person name="Nusbaum C."/>
            <person name="Birren B."/>
        </authorList>
    </citation>
    <scope>NUCLEOTIDE SEQUENCE</scope>
    <source>
        <strain evidence="3">CBS 10118</strain>
    </source>
</reference>
<keyword evidence="4" id="KW-1185">Reference proteome</keyword>
<reference evidence="2" key="3">
    <citation type="submission" date="2014-01" db="EMBL/GenBank/DDBJ databases">
        <title>Evolution of pathogenesis and genome organization in the Tremellales.</title>
        <authorList>
            <person name="Cuomo C."/>
            <person name="Litvintseva A."/>
            <person name="Heitman J."/>
            <person name="Chen Y."/>
            <person name="Sun S."/>
            <person name="Springer D."/>
            <person name="Dromer F."/>
            <person name="Young S."/>
            <person name="Zeng Q."/>
            <person name="Chapman S."/>
            <person name="Gujja S."/>
            <person name="Saif S."/>
            <person name="Birren B."/>
        </authorList>
    </citation>
    <scope>NUCLEOTIDE SEQUENCE</scope>
    <source>
        <strain evidence="2">CBS 10118</strain>
    </source>
</reference>
<evidence type="ECO:0000256" key="1">
    <source>
        <dbReference type="SAM" id="MobiDB-lite"/>
    </source>
</evidence>
<feature type="compositionally biased region" description="Polar residues" evidence="1">
    <location>
        <begin position="1"/>
        <end position="11"/>
    </location>
</feature>
<dbReference type="EMBL" id="KI894025">
    <property type="protein sequence ID" value="OCF22399.1"/>
    <property type="molecule type" value="Genomic_DNA"/>
</dbReference>
<feature type="region of interest" description="Disordered" evidence="1">
    <location>
        <begin position="1"/>
        <end position="53"/>
    </location>
</feature>
<dbReference type="GeneID" id="30212446"/>
<dbReference type="KEGG" id="kbi:30212446"/>
<sequence>MREGDFSSSNPLDEFALRDTVMRPNSLVQAQNHNQPMPSENDTKDQPAHEDDFTADVPCLRGASAAAFGKFMDPELSRDKPKSKLTRKAVSQVFTSCIRSAGIQGAALFDADDVRYKPHLNAKMGHWQRSLELIVDDDLAKEVCGSDFGKLPDTLEYTDLKPGFDKPKKRNSRVIYDIWKKGNPHTYLGGGQYQFDEDKDLYTLEPISCTCTLYWNFNGKRGYEQRVPMQLTAEFQADGAVRALSNDVDCSTQ</sequence>
<feature type="compositionally biased region" description="Basic and acidic residues" evidence="1">
    <location>
        <begin position="41"/>
        <end position="52"/>
    </location>
</feature>
<organism evidence="2">
    <name type="scientific">Kwoniella bestiolae CBS 10118</name>
    <dbReference type="NCBI Taxonomy" id="1296100"/>
    <lineage>
        <taxon>Eukaryota</taxon>
        <taxon>Fungi</taxon>
        <taxon>Dikarya</taxon>
        <taxon>Basidiomycota</taxon>
        <taxon>Agaricomycotina</taxon>
        <taxon>Tremellomycetes</taxon>
        <taxon>Tremellales</taxon>
        <taxon>Cryptococcaceae</taxon>
        <taxon>Kwoniella</taxon>
    </lineage>
</organism>